<keyword evidence="2" id="KW-1185">Reference proteome</keyword>
<reference evidence="2" key="1">
    <citation type="submission" date="2016-04" db="EMBL/GenBank/DDBJ databases">
        <authorList>
            <person name="Zhang B."/>
        </authorList>
    </citation>
    <scope>NUCLEOTIDE SEQUENCE [LARGE SCALE GENOMIC DNA]</scope>
    <source>
        <strain evidence="2">S10</strain>
    </source>
</reference>
<dbReference type="RefSeq" id="WP_062927084.1">
    <property type="nucleotide sequence ID" value="NZ_CP015098.1"/>
</dbReference>
<dbReference type="InterPro" id="IPR025534">
    <property type="entry name" value="DUF4420"/>
</dbReference>
<gene>
    <name evidence="1" type="ORF">A4E84_15115</name>
</gene>
<organism evidence="1 2">
    <name type="scientific">Streptomyces qaidamensis</name>
    <dbReference type="NCBI Taxonomy" id="1783515"/>
    <lineage>
        <taxon>Bacteria</taxon>
        <taxon>Bacillati</taxon>
        <taxon>Actinomycetota</taxon>
        <taxon>Actinomycetes</taxon>
        <taxon>Kitasatosporales</taxon>
        <taxon>Streptomycetaceae</taxon>
        <taxon>Streptomyces</taxon>
        <taxon>Streptomyces aurantiacus group</taxon>
    </lineage>
</organism>
<dbReference type="EMBL" id="CP015098">
    <property type="protein sequence ID" value="AMW10720.1"/>
    <property type="molecule type" value="Genomic_DNA"/>
</dbReference>
<proteinExistence type="predicted"/>
<sequence>MNDHRWSVASLRLRELLEVLWDRLDRQAFMETESAMITVALEAETPHGLLRLGRDADGLRHLLVPIDPGDQVEDDLRSAGVQLTTRTLSSDDELPVRYADIACRRHDLAGTFTGLVADLTGLIAANPDRAPSLIVRTLHAWRLLLGGTSSKWTLPRLAGLFAELVVLEDLLEVQPRSVRAWLGPLGCPQDFRGAHHAIEVKGTVAAEDRIVHIHGADQLEAPENGTLALVWLRITESTAPGARSIPEILDACREKTHDLGALDTRLAALGLPEGDEGPMSRTRFLPTEHRWYEVAGDFPRIVPQSFVRGAVPAGVHSVEYQVDLDAVSHLTEREVVLERLGADL</sequence>
<dbReference type="AlphaFoldDB" id="A0A143C0I4"/>
<dbReference type="Pfam" id="PF14390">
    <property type="entry name" value="DUF4420"/>
    <property type="match status" value="1"/>
</dbReference>
<evidence type="ECO:0000313" key="1">
    <source>
        <dbReference type="EMBL" id="AMW10720.1"/>
    </source>
</evidence>
<name>A0A143C0I4_9ACTN</name>
<accession>A0A143C0I4</accession>
<dbReference type="Proteomes" id="UP000076096">
    <property type="component" value="Chromosome"/>
</dbReference>
<evidence type="ECO:0000313" key="2">
    <source>
        <dbReference type="Proteomes" id="UP000076096"/>
    </source>
</evidence>
<evidence type="ECO:0008006" key="3">
    <source>
        <dbReference type="Google" id="ProtNLM"/>
    </source>
</evidence>
<dbReference type="STRING" id="1783515.A4E84_15115"/>
<protein>
    <recommendedName>
        <fullName evidence="3">PD-(D/E)XK motif protein</fullName>
    </recommendedName>
</protein>
<dbReference type="KEGG" id="stsi:A4E84_15115"/>